<keyword evidence="3" id="KW-0804">Transcription</keyword>
<keyword evidence="2" id="KW-0238">DNA-binding</keyword>
<keyword evidence="1" id="KW-0805">Transcription regulation</keyword>
<accession>A0ABR2GQP2</accession>
<evidence type="ECO:0000256" key="4">
    <source>
        <dbReference type="ARBA" id="ARBA00023242"/>
    </source>
</evidence>
<dbReference type="Proteomes" id="UP001470230">
    <property type="component" value="Unassembled WGS sequence"/>
</dbReference>
<dbReference type="PANTHER" id="PTHR46621">
    <property type="entry name" value="SNRNA-ACTIVATING PROTEIN COMPLEX SUBUNIT 4"/>
    <property type="match status" value="1"/>
</dbReference>
<feature type="domain" description="Myb-like" evidence="5">
    <location>
        <begin position="15"/>
        <end position="66"/>
    </location>
</feature>
<evidence type="ECO:0000256" key="2">
    <source>
        <dbReference type="ARBA" id="ARBA00023125"/>
    </source>
</evidence>
<evidence type="ECO:0000313" key="8">
    <source>
        <dbReference type="Proteomes" id="UP001470230"/>
    </source>
</evidence>
<evidence type="ECO:0000256" key="3">
    <source>
        <dbReference type="ARBA" id="ARBA00023163"/>
    </source>
</evidence>
<dbReference type="SUPFAM" id="SSF46689">
    <property type="entry name" value="Homeodomain-like"/>
    <property type="match status" value="1"/>
</dbReference>
<keyword evidence="4" id="KW-0539">Nucleus</keyword>
<evidence type="ECO:0000259" key="5">
    <source>
        <dbReference type="PROSITE" id="PS50090"/>
    </source>
</evidence>
<dbReference type="EMBL" id="JAPFFF010000067">
    <property type="protein sequence ID" value="KAK8836263.1"/>
    <property type="molecule type" value="Genomic_DNA"/>
</dbReference>
<proteinExistence type="predicted"/>
<evidence type="ECO:0000313" key="7">
    <source>
        <dbReference type="EMBL" id="KAK8836263.1"/>
    </source>
</evidence>
<dbReference type="CDD" id="cd00167">
    <property type="entry name" value="SANT"/>
    <property type="match status" value="2"/>
</dbReference>
<evidence type="ECO:0000259" key="6">
    <source>
        <dbReference type="PROSITE" id="PS51294"/>
    </source>
</evidence>
<dbReference type="SMART" id="SM00717">
    <property type="entry name" value="SANT"/>
    <property type="match status" value="2"/>
</dbReference>
<dbReference type="PANTHER" id="PTHR46621:SF1">
    <property type="entry name" value="SNRNA-ACTIVATING PROTEIN COMPLEX SUBUNIT 4"/>
    <property type="match status" value="1"/>
</dbReference>
<feature type="domain" description="HTH myb-type" evidence="6">
    <location>
        <begin position="74"/>
        <end position="121"/>
    </location>
</feature>
<sequence length="238" mass="27897">MEKSKEKSNKSRLAGPLSKKVKFTKNEDMKLKYLIDKYSTKDWEKIAEHLPPRTARQCRDRWTNYIDPNLSQEPWSHDEDNVLLEMHEKYGNHWKKIGKYLPKRSKNNIKNRWSVLKKIFNENEIIENRSISNITIQEQSIINPQGSVVSAPSNTFISTNISQPTIPPVVTTATTVFVPVVQVFVPVPSQIENYSNRIPIYSENIPQYYQEVIEQPINNYVQPLYQENYVPIIEKNIY</sequence>
<dbReference type="Gene3D" id="1.10.10.60">
    <property type="entry name" value="Homeodomain-like"/>
    <property type="match status" value="2"/>
</dbReference>
<dbReference type="PROSITE" id="PS50090">
    <property type="entry name" value="MYB_LIKE"/>
    <property type="match status" value="2"/>
</dbReference>
<dbReference type="InterPro" id="IPR051575">
    <property type="entry name" value="Myb-like_DNA-bd"/>
</dbReference>
<comment type="caution">
    <text evidence="7">The sequence shown here is derived from an EMBL/GenBank/DDBJ whole genome shotgun (WGS) entry which is preliminary data.</text>
</comment>
<feature type="domain" description="HTH myb-type" evidence="6">
    <location>
        <begin position="19"/>
        <end position="70"/>
    </location>
</feature>
<dbReference type="InterPro" id="IPR001005">
    <property type="entry name" value="SANT/Myb"/>
</dbReference>
<organism evidence="7 8">
    <name type="scientific">Tritrichomonas musculus</name>
    <dbReference type="NCBI Taxonomy" id="1915356"/>
    <lineage>
        <taxon>Eukaryota</taxon>
        <taxon>Metamonada</taxon>
        <taxon>Parabasalia</taxon>
        <taxon>Tritrichomonadida</taxon>
        <taxon>Tritrichomonadidae</taxon>
        <taxon>Tritrichomonas</taxon>
    </lineage>
</organism>
<evidence type="ECO:0008006" key="9">
    <source>
        <dbReference type="Google" id="ProtNLM"/>
    </source>
</evidence>
<feature type="domain" description="Myb-like" evidence="5">
    <location>
        <begin position="67"/>
        <end position="117"/>
    </location>
</feature>
<name>A0ABR2GQP2_9EUKA</name>
<dbReference type="PROSITE" id="PS51294">
    <property type="entry name" value="HTH_MYB"/>
    <property type="match status" value="2"/>
</dbReference>
<dbReference type="InterPro" id="IPR009057">
    <property type="entry name" value="Homeodomain-like_sf"/>
</dbReference>
<dbReference type="Pfam" id="PF13921">
    <property type="entry name" value="Myb_DNA-bind_6"/>
    <property type="match status" value="1"/>
</dbReference>
<protein>
    <recommendedName>
        <fullName evidence="9">Myb-like DNA-binding domain containing protein</fullName>
    </recommendedName>
</protein>
<keyword evidence="8" id="KW-1185">Reference proteome</keyword>
<gene>
    <name evidence="7" type="ORF">M9Y10_039895</name>
</gene>
<reference evidence="7 8" key="1">
    <citation type="submission" date="2024-04" db="EMBL/GenBank/DDBJ databases">
        <title>Tritrichomonas musculus Genome.</title>
        <authorList>
            <person name="Alves-Ferreira E."/>
            <person name="Grigg M."/>
            <person name="Lorenzi H."/>
            <person name="Galac M."/>
        </authorList>
    </citation>
    <scope>NUCLEOTIDE SEQUENCE [LARGE SCALE GENOMIC DNA]</scope>
    <source>
        <strain evidence="7 8">EAF2021</strain>
    </source>
</reference>
<evidence type="ECO:0000256" key="1">
    <source>
        <dbReference type="ARBA" id="ARBA00023015"/>
    </source>
</evidence>
<dbReference type="InterPro" id="IPR017930">
    <property type="entry name" value="Myb_dom"/>
</dbReference>